<dbReference type="OrthoDB" id="9771846at2"/>
<dbReference type="SUPFAM" id="SSF53448">
    <property type="entry name" value="Nucleotide-diphospho-sugar transferases"/>
    <property type="match status" value="1"/>
</dbReference>
<dbReference type="EMBL" id="SLWB01000024">
    <property type="protein sequence ID" value="TCN61663.1"/>
    <property type="molecule type" value="Genomic_DNA"/>
</dbReference>
<dbReference type="Pfam" id="PF00535">
    <property type="entry name" value="Glycos_transf_2"/>
    <property type="match status" value="1"/>
</dbReference>
<proteinExistence type="inferred from homology"/>
<evidence type="ECO:0000256" key="2">
    <source>
        <dbReference type="ARBA" id="ARBA00022676"/>
    </source>
</evidence>
<dbReference type="Gene3D" id="3.90.550.10">
    <property type="entry name" value="Spore Coat Polysaccharide Biosynthesis Protein SpsA, Chain A"/>
    <property type="match status" value="1"/>
</dbReference>
<dbReference type="PANTHER" id="PTHR43179">
    <property type="entry name" value="RHAMNOSYLTRANSFERASE WBBL"/>
    <property type="match status" value="1"/>
</dbReference>
<dbReference type="Proteomes" id="UP000294830">
    <property type="component" value="Unassembled WGS sequence"/>
</dbReference>
<sequence>MNSFPLVSIITVNHNQVAATVALLESLTAISYPNIEVVVVDNGSLANDAARIAQAASWAKVVSSPTNLGFAGGCNLGLAVAKGEMLLFLNNDVEVAAGFLEPLVEQMQKPGVGMVSPKIRFYHNPEIIQYAGATPLCYITMRNRAIGFAERDMGQYDKPYRTSFAHGAAMMTSREVVSRVGLMYEGFFLYYEEMDWCERISRAGYTIMYEPASVVFHKESASIGKSSPQKAYYLNRNRLLFLKRNASGLTRALGIAYFWVVAAPKRLVLSIIGGQGKHRKALVRSLLWHLNPKPNEYVS</sequence>
<dbReference type="AlphaFoldDB" id="A0A4R2E2B8"/>
<organism evidence="5 6">
    <name type="scientific">Acetobacteroides hydrogenigenes</name>
    <dbReference type="NCBI Taxonomy" id="979970"/>
    <lineage>
        <taxon>Bacteria</taxon>
        <taxon>Pseudomonadati</taxon>
        <taxon>Bacteroidota</taxon>
        <taxon>Bacteroidia</taxon>
        <taxon>Bacteroidales</taxon>
        <taxon>Rikenellaceae</taxon>
        <taxon>Acetobacteroides</taxon>
    </lineage>
</organism>
<protein>
    <recommendedName>
        <fullName evidence="4">Glycosyltransferase 2-like domain-containing protein</fullName>
    </recommendedName>
</protein>
<accession>A0A4R2E2B8</accession>
<evidence type="ECO:0000313" key="6">
    <source>
        <dbReference type="Proteomes" id="UP000294830"/>
    </source>
</evidence>
<evidence type="ECO:0000313" key="5">
    <source>
        <dbReference type="EMBL" id="TCN61663.1"/>
    </source>
</evidence>
<dbReference type="GO" id="GO:0016757">
    <property type="term" value="F:glycosyltransferase activity"/>
    <property type="evidence" value="ECO:0007669"/>
    <property type="project" value="UniProtKB-KW"/>
</dbReference>
<keyword evidence="6" id="KW-1185">Reference proteome</keyword>
<reference evidence="5 6" key="1">
    <citation type="submission" date="2019-03" db="EMBL/GenBank/DDBJ databases">
        <title>Genomic Encyclopedia of Archaeal and Bacterial Type Strains, Phase II (KMG-II): from individual species to whole genera.</title>
        <authorList>
            <person name="Goeker M."/>
        </authorList>
    </citation>
    <scope>NUCLEOTIDE SEQUENCE [LARGE SCALE GENOMIC DNA]</scope>
    <source>
        <strain evidence="5 6">RL-C</strain>
    </source>
</reference>
<feature type="domain" description="Glycosyltransferase 2-like" evidence="4">
    <location>
        <begin position="8"/>
        <end position="179"/>
    </location>
</feature>
<dbReference type="PANTHER" id="PTHR43179:SF12">
    <property type="entry name" value="GALACTOFURANOSYLTRANSFERASE GLFT2"/>
    <property type="match status" value="1"/>
</dbReference>
<dbReference type="RefSeq" id="WP_131840602.1">
    <property type="nucleotide sequence ID" value="NZ_SLWB01000024.1"/>
</dbReference>
<evidence type="ECO:0000256" key="1">
    <source>
        <dbReference type="ARBA" id="ARBA00006739"/>
    </source>
</evidence>
<keyword evidence="3" id="KW-0808">Transferase</keyword>
<dbReference type="InterPro" id="IPR001173">
    <property type="entry name" value="Glyco_trans_2-like"/>
</dbReference>
<comment type="caution">
    <text evidence="5">The sequence shown here is derived from an EMBL/GenBank/DDBJ whole genome shotgun (WGS) entry which is preliminary data.</text>
</comment>
<dbReference type="CDD" id="cd04186">
    <property type="entry name" value="GT_2_like_c"/>
    <property type="match status" value="1"/>
</dbReference>
<evidence type="ECO:0000259" key="4">
    <source>
        <dbReference type="Pfam" id="PF00535"/>
    </source>
</evidence>
<comment type="similarity">
    <text evidence="1">Belongs to the glycosyltransferase 2 family.</text>
</comment>
<name>A0A4R2E2B8_9BACT</name>
<gene>
    <name evidence="5" type="ORF">CLV25_12420</name>
</gene>
<evidence type="ECO:0000256" key="3">
    <source>
        <dbReference type="ARBA" id="ARBA00022679"/>
    </source>
</evidence>
<keyword evidence="2" id="KW-0328">Glycosyltransferase</keyword>
<dbReference type="InterPro" id="IPR029044">
    <property type="entry name" value="Nucleotide-diphossugar_trans"/>
</dbReference>